<organism evidence="1 2">
    <name type="scientific">Nonomuraea mangrovi</name>
    <dbReference type="NCBI Taxonomy" id="2316207"/>
    <lineage>
        <taxon>Bacteria</taxon>
        <taxon>Bacillati</taxon>
        <taxon>Actinomycetota</taxon>
        <taxon>Actinomycetes</taxon>
        <taxon>Streptosporangiales</taxon>
        <taxon>Streptosporangiaceae</taxon>
        <taxon>Nonomuraea</taxon>
    </lineage>
</organism>
<evidence type="ECO:0000313" key="2">
    <source>
        <dbReference type="Proteomes" id="UP001597368"/>
    </source>
</evidence>
<reference evidence="2" key="1">
    <citation type="journal article" date="2019" name="Int. J. Syst. Evol. Microbiol.">
        <title>The Global Catalogue of Microorganisms (GCM) 10K type strain sequencing project: providing services to taxonomists for standard genome sequencing and annotation.</title>
        <authorList>
            <consortium name="The Broad Institute Genomics Platform"/>
            <consortium name="The Broad Institute Genome Sequencing Center for Infectious Disease"/>
            <person name="Wu L."/>
            <person name="Ma J."/>
        </authorList>
    </citation>
    <scope>NUCLEOTIDE SEQUENCE [LARGE SCALE GENOMIC DNA]</scope>
    <source>
        <strain evidence="2">ICMP 6774ER</strain>
    </source>
</reference>
<evidence type="ECO:0000313" key="1">
    <source>
        <dbReference type="EMBL" id="MFD1938618.1"/>
    </source>
</evidence>
<comment type="caution">
    <text evidence="1">The sequence shown here is derived from an EMBL/GenBank/DDBJ whole genome shotgun (WGS) entry which is preliminary data.</text>
</comment>
<accession>A0ABW4T9C7</accession>
<name>A0ABW4T9C7_9ACTN</name>
<sequence>MLLHELKAAGSSYRQHKQRVFSACYTNHHRTGLIQIIEALESGSTHTVHAPMMQALALIKG</sequence>
<gene>
    <name evidence="1" type="ORF">ACFSKW_44810</name>
</gene>
<proteinExistence type="predicted"/>
<dbReference type="Proteomes" id="UP001597368">
    <property type="component" value="Unassembled WGS sequence"/>
</dbReference>
<dbReference type="RefSeq" id="WP_379580705.1">
    <property type="nucleotide sequence ID" value="NZ_JBHUFV010000068.1"/>
</dbReference>
<keyword evidence="2" id="KW-1185">Reference proteome</keyword>
<dbReference type="EMBL" id="JBHUFV010000068">
    <property type="protein sequence ID" value="MFD1938618.1"/>
    <property type="molecule type" value="Genomic_DNA"/>
</dbReference>
<protein>
    <submittedName>
        <fullName evidence="1">Uncharacterized protein</fullName>
    </submittedName>
</protein>